<dbReference type="EMBL" id="VSSQ01000508">
    <property type="protein sequence ID" value="MPL96396.1"/>
    <property type="molecule type" value="Genomic_DNA"/>
</dbReference>
<evidence type="ECO:0000256" key="1">
    <source>
        <dbReference type="SAM" id="MobiDB-lite"/>
    </source>
</evidence>
<sequence length="894" mass="97947">MPQRRGPGSDLIIVAIPVDEGLHPLGHPGLRMIAGQRLQKRGVGPGRGHVPRLHRHQVALGHPARRRLDRGDVIGQLHRLGIADVDDAPRRHRREAVALGHDAIRGPHRHRVDQQADRLDQIGDIGEVALHVAVIVDIDRPAFEDRLGELEQRHVRPAPGTVDGEEAEHGDRQAEEMGIGMRHRLGRLLRRGIEGHLVIGLHHLAIGHLGVRAIGRGGGSEQHMRRREGPRRLEDLEGADDVALEIGARVLDRVAHARLRGQMHHHVGAVLVEEAQHQAGGLDAVIDHREARVLAQHRLPAFLQRDVVIIRQVVEPDHPPALVEQTPAQVETDEAGRAGDERGAGGKGSGHETSGQIPPFSSACARRRPAFAAREGGSADAGGVHHPGKALDARVDHRLVRHREVQPQRIAVRAVGEEGVAGHEGDLLGGQRAFQQLGPVIPLGQVHPDEHAALGAGPAHAFRHVPLERGEHRLKPRAIDLAQHRDVLVEELLGDLGGDHLVQRRGLQVGSLLHQHHLADDRLCRHHPAHAQTGRQRLREGAAIDRPAGLEIALAAHLDRQQRRIGRTRVAQRLIGCVLDHRDVERFRHVEHRLALGQIQRDAGRVGEIGREIGEFHPPARGFGIGRDLGRATVRRRVEPVIARLIGVEGAKRAQIGRPADKCGVVRVDEQLAEVIERLLRARGDQHVLGRAGDAQRRHVADDPAAQRQIALGLRILQRGARRLGRDGAGHGARKGLAREQRRVGDAAGKGNDLGLVQKLEQLADLRGLHSFGPRGKKIRQGHAFPQIIKWALVHPAAEQVNMADMKCDQSRHANGADFPAAPRVARFPRLPAFSAPRRAAQPPPVLYPVPVRAFLDGRGAQPVYLYANGFETRNPPSQGPRTRPRRAQQGARE</sequence>
<feature type="region of interest" description="Disordered" evidence="1">
    <location>
        <begin position="319"/>
        <end position="390"/>
    </location>
</feature>
<dbReference type="AlphaFoldDB" id="A0A644VYK2"/>
<accession>A0A644VYK2</accession>
<reference evidence="2" key="1">
    <citation type="submission" date="2019-08" db="EMBL/GenBank/DDBJ databases">
        <authorList>
            <person name="Kucharzyk K."/>
            <person name="Murdoch R.W."/>
            <person name="Higgins S."/>
            <person name="Loffler F."/>
        </authorList>
    </citation>
    <scope>NUCLEOTIDE SEQUENCE</scope>
</reference>
<gene>
    <name evidence="2" type="ORF">SDC9_42574</name>
</gene>
<name>A0A644VYK2_9ZZZZ</name>
<proteinExistence type="predicted"/>
<organism evidence="2">
    <name type="scientific">bioreactor metagenome</name>
    <dbReference type="NCBI Taxonomy" id="1076179"/>
    <lineage>
        <taxon>unclassified sequences</taxon>
        <taxon>metagenomes</taxon>
        <taxon>ecological metagenomes</taxon>
    </lineage>
</organism>
<protein>
    <submittedName>
        <fullName evidence="2">Uncharacterized protein</fullName>
    </submittedName>
</protein>
<feature type="region of interest" description="Disordered" evidence="1">
    <location>
        <begin position="870"/>
        <end position="894"/>
    </location>
</feature>
<evidence type="ECO:0000313" key="2">
    <source>
        <dbReference type="EMBL" id="MPL96396.1"/>
    </source>
</evidence>
<feature type="compositionally biased region" description="Low complexity" evidence="1">
    <location>
        <begin position="358"/>
        <end position="374"/>
    </location>
</feature>
<feature type="compositionally biased region" description="Basic and acidic residues" evidence="1">
    <location>
        <begin position="334"/>
        <end position="344"/>
    </location>
</feature>
<feature type="region of interest" description="Disordered" evidence="1">
    <location>
        <begin position="725"/>
        <end position="751"/>
    </location>
</feature>
<comment type="caution">
    <text evidence="2">The sequence shown here is derived from an EMBL/GenBank/DDBJ whole genome shotgun (WGS) entry which is preliminary data.</text>
</comment>